<dbReference type="Pfam" id="PF09524">
    <property type="entry name" value="Phg_2220_C"/>
    <property type="match status" value="1"/>
</dbReference>
<feature type="compositionally biased region" description="Basic and acidic residues" evidence="1">
    <location>
        <begin position="113"/>
        <end position="128"/>
    </location>
</feature>
<evidence type="ECO:0000259" key="3">
    <source>
        <dbReference type="Pfam" id="PF14297"/>
    </source>
</evidence>
<dbReference type="EMBL" id="LAZR01008481">
    <property type="protein sequence ID" value="KKM78505.1"/>
    <property type="molecule type" value="Genomic_DNA"/>
</dbReference>
<gene>
    <name evidence="4" type="ORF">LCGC14_1359330</name>
</gene>
<feature type="domain" description="Lin1244/Lin1753-like N-terminal" evidence="3">
    <location>
        <begin position="17"/>
        <end position="74"/>
    </location>
</feature>
<evidence type="ECO:0008006" key="5">
    <source>
        <dbReference type="Google" id="ProtNLM"/>
    </source>
</evidence>
<evidence type="ECO:0000313" key="4">
    <source>
        <dbReference type="EMBL" id="KKM78505.1"/>
    </source>
</evidence>
<evidence type="ECO:0000256" key="1">
    <source>
        <dbReference type="SAM" id="MobiDB-lite"/>
    </source>
</evidence>
<organism evidence="4">
    <name type="scientific">marine sediment metagenome</name>
    <dbReference type="NCBI Taxonomy" id="412755"/>
    <lineage>
        <taxon>unclassified sequences</taxon>
        <taxon>metagenomes</taxon>
        <taxon>ecological metagenomes</taxon>
    </lineage>
</organism>
<feature type="region of interest" description="Disordered" evidence="1">
    <location>
        <begin position="113"/>
        <end position="138"/>
    </location>
</feature>
<protein>
    <recommendedName>
        <fullName evidence="5">Lin1244/Lin1753-like N-terminal domain-containing protein</fullName>
    </recommendedName>
</protein>
<feature type="region of interest" description="Disordered" evidence="1">
    <location>
        <begin position="235"/>
        <end position="260"/>
    </location>
</feature>
<accession>A0A0F9MNY6</accession>
<comment type="caution">
    <text evidence="4">The sequence shown here is derived from an EMBL/GenBank/DDBJ whole genome shotgun (WGS) entry which is preliminary data.</text>
</comment>
<feature type="compositionally biased region" description="Polar residues" evidence="1">
    <location>
        <begin position="235"/>
        <end position="249"/>
    </location>
</feature>
<evidence type="ECO:0000259" key="2">
    <source>
        <dbReference type="Pfam" id="PF09524"/>
    </source>
</evidence>
<reference evidence="4" key="1">
    <citation type="journal article" date="2015" name="Nature">
        <title>Complex archaea that bridge the gap between prokaryotes and eukaryotes.</title>
        <authorList>
            <person name="Spang A."/>
            <person name="Saw J.H."/>
            <person name="Jorgensen S.L."/>
            <person name="Zaremba-Niedzwiedzka K."/>
            <person name="Martijn J."/>
            <person name="Lind A.E."/>
            <person name="van Eijk R."/>
            <person name="Schleper C."/>
            <person name="Guy L."/>
            <person name="Ettema T.J."/>
        </authorList>
    </citation>
    <scope>NUCLEOTIDE SEQUENCE</scope>
</reference>
<dbReference type="Pfam" id="PF14297">
    <property type="entry name" value="Lin1244_N"/>
    <property type="match status" value="1"/>
</dbReference>
<sequence>MVLIFRMSGLITNTMKYFLHDTSSFDDEKITLLFMEFGYEGLGLFYTTLEKMGKQEKPINTIALKAQLKVGKRLDKCWKFMEEIGIIHSNNGETFNKELLNFSEKYQIKKEKNREKVSEWRERQKDTKGVTSNEPVRNRPKVNKTKVKETKEINILIDGFNEITGRDFRGDDKTKRQLNGRLKEGYTIEEILLATKACFNSEYHRKNPQYLTPEFITRSDKLQQYLNYARIQDNQGEQQQHNSNFNPATGTWDKAEGHIN</sequence>
<name>A0A0F9MNY6_9ZZZZ</name>
<dbReference type="AlphaFoldDB" id="A0A0F9MNY6"/>
<proteinExistence type="predicted"/>
<dbReference type="InterPro" id="IPR025400">
    <property type="entry name" value="Lin1244/Lin1753-like_N"/>
</dbReference>
<feature type="domain" description="Phage conserved hypothetical protein C-terminal" evidence="2">
    <location>
        <begin position="157"/>
        <end position="227"/>
    </location>
</feature>
<dbReference type="InterPro" id="IPR011741">
    <property type="entry name" value="Phg_2220_C"/>
</dbReference>